<reference evidence="2 3" key="1">
    <citation type="submission" date="2010-08" db="EMBL/GenBank/DDBJ databases">
        <authorList>
            <consortium name="US DOE Joint Genome Institute (JGI-PGF)"/>
            <person name="Lucas S."/>
            <person name="Copeland A."/>
            <person name="Lapidus A."/>
            <person name="Cheng J.-F."/>
            <person name="Bruce D."/>
            <person name="Goodwin L."/>
            <person name="Pitluck S."/>
            <person name="Land M.L."/>
            <person name="Hauser L."/>
            <person name="Chang Y.-J."/>
            <person name="Anderson I.J."/>
            <person name="Johnson E."/>
            <person name="Mulhopadhyay B."/>
            <person name="Kyrpides N."/>
            <person name="Woyke T.J."/>
        </authorList>
    </citation>
    <scope>NUCLEOTIDE SEQUENCE [LARGE SCALE GENOMIC DNA]</scope>
    <source>
        <strain evidence="2 3">6</strain>
    </source>
</reference>
<keyword evidence="1" id="KW-1133">Transmembrane helix</keyword>
<name>I5ATS3_EUBC6</name>
<evidence type="ECO:0000313" key="3">
    <source>
        <dbReference type="Proteomes" id="UP000005753"/>
    </source>
</evidence>
<keyword evidence="1" id="KW-0812">Transmembrane</keyword>
<dbReference type="AlphaFoldDB" id="I5ATS3"/>
<proteinExistence type="predicted"/>
<sequence length="276" mass="31140">MRINDHRNRYEKNASARAKVGNILSNPDGFFFRYWKLLRRSHNGMLLRRKKVHRSAAGASLTVEAAWIVPLFFLCVVSLICMMDLFGRYSDRQMLLGQEAERLAVEQGIAEAAGSNYVDLNRPVEYRVKWFPIPVPAVSIPCRGRVRVWSGDAGGDSGTRGGGEGERLVLVTEHGSVYHTSTDCTHISLSYEAVSANSLRYLRNEEGHKYHACEKCARNGHANDTVYVAREGNCYHNRADCSGLVRKVRMIPESEAEGMRECSRCAQREHDHEHEG</sequence>
<protein>
    <recommendedName>
        <fullName evidence="4">TadE-like protein</fullName>
    </recommendedName>
</protein>
<dbReference type="OrthoDB" id="1766790at2"/>
<evidence type="ECO:0008006" key="4">
    <source>
        <dbReference type="Google" id="ProtNLM"/>
    </source>
</evidence>
<reference evidence="2 3" key="2">
    <citation type="submission" date="2012-02" db="EMBL/GenBank/DDBJ databases">
        <title>Improved High-Quality Draft sequence of Eubacterium cellulosolvens 6.</title>
        <authorList>
            <consortium name="US DOE Joint Genome Institute"/>
            <person name="Lucas S."/>
            <person name="Han J."/>
            <person name="Lapidus A."/>
            <person name="Cheng J.-F."/>
            <person name="Goodwin L."/>
            <person name="Pitluck S."/>
            <person name="Peters L."/>
            <person name="Mikhailova N."/>
            <person name="Gu W."/>
            <person name="Detter J.C."/>
            <person name="Han C."/>
            <person name="Tapia R."/>
            <person name="Land M."/>
            <person name="Hauser L."/>
            <person name="Kyrpides N."/>
            <person name="Ivanova N."/>
            <person name="Pagani I."/>
            <person name="Johnson E."/>
            <person name="Mukhopadhyay B."/>
            <person name="Anderson I."/>
            <person name="Woyke T."/>
        </authorList>
    </citation>
    <scope>NUCLEOTIDE SEQUENCE [LARGE SCALE GENOMIC DNA]</scope>
    <source>
        <strain evidence="2 3">6</strain>
    </source>
</reference>
<accession>I5ATS3</accession>
<feature type="transmembrane region" description="Helical" evidence="1">
    <location>
        <begin position="65"/>
        <end position="86"/>
    </location>
</feature>
<gene>
    <name evidence="2" type="ORF">EubceDRAFT1_1385</name>
</gene>
<organism evidence="2 3">
    <name type="scientific">Eubacterium cellulosolvens (strain ATCC 43171 / JCM 9499 / 6)</name>
    <name type="common">Cillobacterium cellulosolvens</name>
    <dbReference type="NCBI Taxonomy" id="633697"/>
    <lineage>
        <taxon>Bacteria</taxon>
        <taxon>Bacillati</taxon>
        <taxon>Bacillota</taxon>
        <taxon>Clostridia</taxon>
        <taxon>Eubacteriales</taxon>
        <taxon>Eubacteriaceae</taxon>
        <taxon>Eubacterium</taxon>
    </lineage>
</organism>
<dbReference type="EMBL" id="CM001487">
    <property type="protein sequence ID" value="EIM57196.1"/>
    <property type="molecule type" value="Genomic_DNA"/>
</dbReference>
<dbReference type="Proteomes" id="UP000005753">
    <property type="component" value="Chromosome"/>
</dbReference>
<evidence type="ECO:0000256" key="1">
    <source>
        <dbReference type="SAM" id="Phobius"/>
    </source>
</evidence>
<keyword evidence="1" id="KW-0472">Membrane</keyword>
<dbReference type="STRING" id="633697.EubceDRAFT1_1385"/>
<keyword evidence="3" id="KW-1185">Reference proteome</keyword>
<dbReference type="HOGENOM" id="CLU_066828_2_0_9"/>
<dbReference type="eggNOG" id="COG4961">
    <property type="taxonomic scope" value="Bacteria"/>
</dbReference>
<evidence type="ECO:0000313" key="2">
    <source>
        <dbReference type="EMBL" id="EIM57196.1"/>
    </source>
</evidence>